<accession>A0A1Q9EXM6</accession>
<feature type="region of interest" description="Disordered" evidence="1">
    <location>
        <begin position="1310"/>
        <end position="1329"/>
    </location>
</feature>
<protein>
    <submittedName>
        <fullName evidence="3">Putative ATP-dependent helicase YwqA</fullName>
    </submittedName>
</protein>
<dbReference type="Pfam" id="PF00176">
    <property type="entry name" value="SNF2-rel_dom"/>
    <property type="match status" value="1"/>
</dbReference>
<dbReference type="InterPro" id="IPR038718">
    <property type="entry name" value="SNF2-like_sf"/>
</dbReference>
<dbReference type="Proteomes" id="UP000186817">
    <property type="component" value="Unassembled WGS sequence"/>
</dbReference>
<keyword evidence="3" id="KW-0347">Helicase</keyword>
<feature type="domain" description="SNF2 N-terminal" evidence="2">
    <location>
        <begin position="807"/>
        <end position="1055"/>
    </location>
</feature>
<keyword evidence="3" id="KW-0547">Nucleotide-binding</keyword>
<keyword evidence="3" id="KW-0378">Hydrolase</keyword>
<keyword evidence="4" id="KW-1185">Reference proteome</keyword>
<feature type="compositionally biased region" description="Basic and acidic residues" evidence="1">
    <location>
        <begin position="1632"/>
        <end position="1653"/>
    </location>
</feature>
<evidence type="ECO:0000313" key="3">
    <source>
        <dbReference type="EMBL" id="OLQ12161.1"/>
    </source>
</evidence>
<feature type="region of interest" description="Disordered" evidence="1">
    <location>
        <begin position="1621"/>
        <end position="1655"/>
    </location>
</feature>
<comment type="caution">
    <text evidence="3">The sequence shown here is derived from an EMBL/GenBank/DDBJ whole genome shotgun (WGS) entry which is preliminary data.</text>
</comment>
<dbReference type="InterPro" id="IPR027417">
    <property type="entry name" value="P-loop_NTPase"/>
</dbReference>
<proteinExistence type="predicted"/>
<keyword evidence="3" id="KW-0067">ATP-binding</keyword>
<reference evidence="3 4" key="1">
    <citation type="submission" date="2016-02" db="EMBL/GenBank/DDBJ databases">
        <title>Genome analysis of coral dinoflagellate symbionts highlights evolutionary adaptations to a symbiotic lifestyle.</title>
        <authorList>
            <person name="Aranda M."/>
            <person name="Li Y."/>
            <person name="Liew Y.J."/>
            <person name="Baumgarten S."/>
            <person name="Simakov O."/>
            <person name="Wilson M."/>
            <person name="Piel J."/>
            <person name="Ashoor H."/>
            <person name="Bougouffa S."/>
            <person name="Bajic V.B."/>
            <person name="Ryu T."/>
            <person name="Ravasi T."/>
            <person name="Bayer T."/>
            <person name="Micklem G."/>
            <person name="Kim H."/>
            <person name="Bhak J."/>
            <person name="Lajeunesse T.C."/>
            <person name="Voolstra C.R."/>
        </authorList>
    </citation>
    <scope>NUCLEOTIDE SEQUENCE [LARGE SCALE GENOMIC DNA]</scope>
    <source>
        <strain evidence="3 4">CCMP2467</strain>
    </source>
</reference>
<dbReference type="GO" id="GO:0005524">
    <property type="term" value="F:ATP binding"/>
    <property type="evidence" value="ECO:0007669"/>
    <property type="project" value="InterPro"/>
</dbReference>
<dbReference type="EMBL" id="LSRX01000048">
    <property type="protein sequence ID" value="OLQ12161.1"/>
    <property type="molecule type" value="Genomic_DNA"/>
</dbReference>
<dbReference type="SUPFAM" id="SSF52540">
    <property type="entry name" value="P-loop containing nucleoside triphosphate hydrolases"/>
    <property type="match status" value="1"/>
</dbReference>
<dbReference type="Gene3D" id="3.40.50.10810">
    <property type="entry name" value="Tandem AAA-ATPase domain"/>
    <property type="match status" value="1"/>
</dbReference>
<evidence type="ECO:0000313" key="4">
    <source>
        <dbReference type="Proteomes" id="UP000186817"/>
    </source>
</evidence>
<evidence type="ECO:0000256" key="1">
    <source>
        <dbReference type="SAM" id="MobiDB-lite"/>
    </source>
</evidence>
<dbReference type="GO" id="GO:0004386">
    <property type="term" value="F:helicase activity"/>
    <property type="evidence" value="ECO:0007669"/>
    <property type="project" value="UniProtKB-KW"/>
</dbReference>
<evidence type="ECO:0000259" key="2">
    <source>
        <dbReference type="Pfam" id="PF00176"/>
    </source>
</evidence>
<dbReference type="OrthoDB" id="424252at2759"/>
<name>A0A1Q9EXM6_SYMMI</name>
<organism evidence="3 4">
    <name type="scientific">Symbiodinium microadriaticum</name>
    <name type="common">Dinoflagellate</name>
    <name type="synonym">Zooxanthella microadriatica</name>
    <dbReference type="NCBI Taxonomy" id="2951"/>
    <lineage>
        <taxon>Eukaryota</taxon>
        <taxon>Sar</taxon>
        <taxon>Alveolata</taxon>
        <taxon>Dinophyceae</taxon>
        <taxon>Suessiales</taxon>
        <taxon>Symbiodiniaceae</taxon>
        <taxon>Symbiodinium</taxon>
    </lineage>
</organism>
<gene>
    <name evidence="3" type="primary">ywqA</name>
    <name evidence="3" type="ORF">AK812_SmicGene3971</name>
</gene>
<sequence length="1783" mass="199264">MLGTLLFDEEAGILELANYEAILPVRCFLLGYSGADKASAASDTRGKFGDGLPSSTIRLVADGVSICVWTGSQKYSNFGFKMDPNFSHECLHMWVSSSTTASRTPHLAAHCRSASFCAYQRHSAQKRYLQYNWPVVAGLKDTVVQLTGVTEQDFDTRRYIFLHPVLIETSCVPSFIPDEFADVILHSDLGGKIYVKDMLAQEGVSSHRPRYGYNLKQFSVKSRDRQDTLCHDELLPPRTGGSCGESFMRSFGPGMATPDSLWYMRSACSAEQAWHTLRLKAVRHCQPERLDVEPYPTIVRVLEASVGKVHPLPKLKLVSTRVLDEVSVLDYGSLVAFELKGFEAVGQAHLCGTYEECRNCLGHGRPIFRKRGGSSGDLYIFWTNGWLLSGMPLEYLHRCTYPGRSAECLHQNWWGESCCDWRVWDGCAWNACTTTVKPVGSSRTGRMKQSELILNALAIKDLLQPSSSENRKGWVIRLFNMLFDAVLHDFKHVAKLQLPPAIEREAQESLMGEMMDLDLHTFQRHVDKLLGVDRASVIRGRLTEWLEGDSDEEDADDPVEQHARKLIREQIELGVLRVNPKYNDSLAWVGDAVLDASLGLLGVESGLRPRELDQLRQRLFCTKRMGCDVSALGWKRIREAAERREQRVGELTMEQKAELTRIYDRILSNATVPRAEDPVREHSFLSEIRMSVKEARASASNIALRTREWLDYSDGGSYAKKTARMEADAPTCGKMAKAAAEPKMTMAKLLRGLASSGDKAASVGDVLLAYAGAHPRWSLDAAAAAALRELLRPLRLQIRPQWALRPHQEEGYRWLMARASAGMGAVLADAMGLGKTRQAIAYILGVREGLQSREALEGKAVDPGSGLKGPGLEKGMPALTVNLLSGREVEANLSNFEGNGAELREVVGCALRVTPSRLRLLTANNVEIGDADVISEEIQCPITATVGKGQEIAEFCQEAMPSFTSRPVEDALNLPKGTEDLSDGILLGRAIMLGIKKEESRIWRKYLRMLKAHNANKWNFDPEEEWEECGGEWSEEEQTQAIKPHWQEARDGLQKCRKAASGFVELDKRLQQKLKLQFFCRWEEHEENGQTKRHRVYGIRQAYSAVEFEKVLGSWLEREKQWDKAASTSILSSWRERITTVIEVERESDSDQILKLFSTYCSLLTAAHAGQEAAAWIKPYTKTTVEALLKGLKKEAFMLRADAGLVPRNCPESNDPDNPDFMSERSDKVIIESMGLLHSTAASVEGLREGLWSFLGDLAEDRCDPLRFLGMRLLTQYHPANEATRQLLQKFTEFDWPHVREMAKAALEECQSAPEHPQSNGVEEVPTDCPSPRSLYLRSMKSNPIRLTIPRLGGRRRMRRGPRGEDYDPGKHVLFIVRDDEEDEDEYEEAVEALHVSVSLVPQLAGPARFERALVLAPSMLIRGEDSVWQRELREVSAQWQEPLRVWQWHGERACDLRYEAEAGMVPAPINRALQRAQGVAESKLHFYELAKNNSLNKSALAADAAAEKMSLMEDMKAKASEQQAQVEMSRKAMVAAEEAASKHDEHNAGLENALSKFNGLSQDVEGLQENVTMLEEALALTLARMQKHLDAVKASTAQAASDAEQAAQKAQQELRTLQGKFDRAVSNATKSEAESKEAADAARGAKKDHEDGQQTVELIKQLRRAVDEFYSAVDEVTLYSSHSGSFEEDPLLKPALKKYNVMAASFMKIQSVAPDVYEKVKRAMPEIERNYEWAIAVKCDPNEELMKNDEPLPEFDAQCGSGLFTKVGMTKLIIPSSPAGAS</sequence>
<dbReference type="InterPro" id="IPR000330">
    <property type="entry name" value="SNF2_N"/>
</dbReference>